<evidence type="ECO:0000256" key="2">
    <source>
        <dbReference type="ARBA" id="ARBA00005983"/>
    </source>
</evidence>
<dbReference type="Gene3D" id="2.60.200.40">
    <property type="match status" value="1"/>
</dbReference>
<dbReference type="Proteomes" id="UP000612808">
    <property type="component" value="Unassembled WGS sequence"/>
</dbReference>
<dbReference type="InterPro" id="IPR016064">
    <property type="entry name" value="NAD/diacylglycerol_kinase_sf"/>
</dbReference>
<dbReference type="AlphaFoldDB" id="A0A8J3J2X8"/>
<evidence type="ECO:0000313" key="10">
    <source>
        <dbReference type="EMBL" id="GID11125.1"/>
    </source>
</evidence>
<keyword evidence="3" id="KW-0808">Transferase</keyword>
<dbReference type="PROSITE" id="PS50146">
    <property type="entry name" value="DAGK"/>
    <property type="match status" value="1"/>
</dbReference>
<evidence type="ECO:0000313" key="11">
    <source>
        <dbReference type="Proteomes" id="UP000612808"/>
    </source>
</evidence>
<proteinExistence type="inferred from homology"/>
<dbReference type="InterPro" id="IPR045540">
    <property type="entry name" value="YegS/DAGK_C"/>
</dbReference>
<dbReference type="SUPFAM" id="SSF111331">
    <property type="entry name" value="NAD kinase/diacylglycerol kinase-like"/>
    <property type="match status" value="1"/>
</dbReference>
<comment type="cofactor">
    <cofactor evidence="1">
        <name>Mg(2+)</name>
        <dbReference type="ChEBI" id="CHEBI:18420"/>
    </cofactor>
</comment>
<keyword evidence="7" id="KW-0443">Lipid metabolism</keyword>
<dbReference type="InterPro" id="IPR001206">
    <property type="entry name" value="Diacylglycerol_kinase_cat_dom"/>
</dbReference>
<keyword evidence="8" id="KW-1208">Phospholipid metabolism</keyword>
<evidence type="ECO:0000259" key="9">
    <source>
        <dbReference type="PROSITE" id="PS50146"/>
    </source>
</evidence>
<dbReference type="GO" id="GO:0008654">
    <property type="term" value="P:phospholipid biosynthetic process"/>
    <property type="evidence" value="ECO:0007669"/>
    <property type="project" value="UniProtKB-KW"/>
</dbReference>
<dbReference type="GO" id="GO:0005524">
    <property type="term" value="F:ATP binding"/>
    <property type="evidence" value="ECO:0007669"/>
    <property type="project" value="UniProtKB-KW"/>
</dbReference>
<dbReference type="GO" id="GO:0004143">
    <property type="term" value="F:ATP-dependent diacylglycerol kinase activity"/>
    <property type="evidence" value="ECO:0007669"/>
    <property type="project" value="TreeGrafter"/>
</dbReference>
<keyword evidence="5 10" id="KW-0418">Kinase</keyword>
<dbReference type="InterPro" id="IPR017438">
    <property type="entry name" value="ATP-NAD_kinase_N"/>
</dbReference>
<gene>
    <name evidence="10" type="ORF">Aru02nite_20140</name>
</gene>
<feature type="domain" description="DAGKc" evidence="9">
    <location>
        <begin position="2"/>
        <end position="136"/>
    </location>
</feature>
<organism evidence="10 11">
    <name type="scientific">Actinocatenispora rupis</name>
    <dbReference type="NCBI Taxonomy" id="519421"/>
    <lineage>
        <taxon>Bacteria</taxon>
        <taxon>Bacillati</taxon>
        <taxon>Actinomycetota</taxon>
        <taxon>Actinomycetes</taxon>
        <taxon>Micromonosporales</taxon>
        <taxon>Micromonosporaceae</taxon>
        <taxon>Actinocatenispora</taxon>
    </lineage>
</organism>
<dbReference type="Pfam" id="PF19279">
    <property type="entry name" value="YegS_C"/>
    <property type="match status" value="1"/>
</dbReference>
<evidence type="ECO:0000256" key="6">
    <source>
        <dbReference type="ARBA" id="ARBA00022840"/>
    </source>
</evidence>
<keyword evidence="7" id="KW-0444">Lipid biosynthesis</keyword>
<protein>
    <submittedName>
        <fullName evidence="10">Sphingosine kinase</fullName>
    </submittedName>
</protein>
<evidence type="ECO:0000256" key="4">
    <source>
        <dbReference type="ARBA" id="ARBA00022741"/>
    </source>
</evidence>
<dbReference type="RefSeq" id="WP_203656914.1">
    <property type="nucleotide sequence ID" value="NZ_BAAAZM010000019.1"/>
</dbReference>
<dbReference type="EMBL" id="BOMB01000010">
    <property type="protein sequence ID" value="GID11125.1"/>
    <property type="molecule type" value="Genomic_DNA"/>
</dbReference>
<evidence type="ECO:0000256" key="7">
    <source>
        <dbReference type="ARBA" id="ARBA00023209"/>
    </source>
</evidence>
<evidence type="ECO:0000256" key="1">
    <source>
        <dbReference type="ARBA" id="ARBA00001946"/>
    </source>
</evidence>
<keyword evidence="11" id="KW-1185">Reference proteome</keyword>
<dbReference type="PANTHER" id="PTHR12358">
    <property type="entry name" value="SPHINGOSINE KINASE"/>
    <property type="match status" value="1"/>
</dbReference>
<comment type="similarity">
    <text evidence="2">Belongs to the diacylglycerol/lipid kinase family.</text>
</comment>
<dbReference type="GO" id="GO:0005886">
    <property type="term" value="C:plasma membrane"/>
    <property type="evidence" value="ECO:0007669"/>
    <property type="project" value="TreeGrafter"/>
</dbReference>
<keyword evidence="6" id="KW-0067">ATP-binding</keyword>
<name>A0A8J3J2X8_9ACTN</name>
<dbReference type="PANTHER" id="PTHR12358:SF106">
    <property type="entry name" value="LIPID KINASE YEGS"/>
    <property type="match status" value="1"/>
</dbReference>
<evidence type="ECO:0000256" key="5">
    <source>
        <dbReference type="ARBA" id="ARBA00022777"/>
    </source>
</evidence>
<accession>A0A8J3J2X8</accession>
<sequence>MIDASEVAVLVNPSAGRGRRAGVVADVIGRLRAARLTPKLLPAPDRDAALAVCREAVAERPAALVAVGGDGTVHLAVQAVAGTGVPLGVVPIGTGNDFVGALGMPVAPEPAIKALVAALREGHRRVIDLGRSSQPGADDVWYGTVLSAGLDASINERANRLTWPKGPRRYDVSILAEILQLAPHDYKLVLDGETRELSAMIIALGNTARYGGGLPVCPNADPTDGLLDLTVISPIGRATAVRMKSLMRKARHLDHPAVSHHRARVVEIHGEPRPTYADGERGLALPVTVECVPGALTLLA</sequence>
<keyword evidence="4" id="KW-0547">Nucleotide-binding</keyword>
<dbReference type="Gene3D" id="3.40.50.10330">
    <property type="entry name" value="Probable inorganic polyphosphate/atp-NAD kinase, domain 1"/>
    <property type="match status" value="1"/>
</dbReference>
<dbReference type="InterPro" id="IPR050187">
    <property type="entry name" value="Lipid_Phosphate_FormReg"/>
</dbReference>
<evidence type="ECO:0000256" key="3">
    <source>
        <dbReference type="ARBA" id="ARBA00022679"/>
    </source>
</evidence>
<evidence type="ECO:0000256" key="8">
    <source>
        <dbReference type="ARBA" id="ARBA00023264"/>
    </source>
</evidence>
<dbReference type="SMART" id="SM00046">
    <property type="entry name" value="DAGKc"/>
    <property type="match status" value="1"/>
</dbReference>
<keyword evidence="7" id="KW-0594">Phospholipid biosynthesis</keyword>
<dbReference type="Pfam" id="PF00781">
    <property type="entry name" value="DAGK_cat"/>
    <property type="match status" value="1"/>
</dbReference>
<reference evidence="10" key="1">
    <citation type="submission" date="2021-01" db="EMBL/GenBank/DDBJ databases">
        <title>Whole genome shotgun sequence of Actinocatenispora rupis NBRC 107355.</title>
        <authorList>
            <person name="Komaki H."/>
            <person name="Tamura T."/>
        </authorList>
    </citation>
    <scope>NUCLEOTIDE SEQUENCE</scope>
    <source>
        <strain evidence="10">NBRC 107355</strain>
    </source>
</reference>
<comment type="caution">
    <text evidence="10">The sequence shown here is derived from an EMBL/GenBank/DDBJ whole genome shotgun (WGS) entry which is preliminary data.</text>
</comment>